<evidence type="ECO:0000256" key="5">
    <source>
        <dbReference type="ARBA" id="ARBA00043266"/>
    </source>
</evidence>
<organism evidence="8 9">
    <name type="scientific">Pipistrellus nathusii</name>
    <name type="common">Nathusius' pipistrelle</name>
    <dbReference type="NCBI Taxonomy" id="59473"/>
    <lineage>
        <taxon>Eukaryota</taxon>
        <taxon>Metazoa</taxon>
        <taxon>Chordata</taxon>
        <taxon>Craniata</taxon>
        <taxon>Vertebrata</taxon>
        <taxon>Euteleostomi</taxon>
        <taxon>Mammalia</taxon>
        <taxon>Eutheria</taxon>
        <taxon>Laurasiatheria</taxon>
        <taxon>Chiroptera</taxon>
        <taxon>Yangochiroptera</taxon>
        <taxon>Vespertilionidae</taxon>
        <taxon>Pipistrellus</taxon>
    </lineage>
</organism>
<evidence type="ECO:0000313" key="9">
    <source>
        <dbReference type="Proteomes" id="UP001314169"/>
    </source>
</evidence>
<dbReference type="PROSITE" id="PS50835">
    <property type="entry name" value="IG_LIKE"/>
    <property type="match status" value="1"/>
</dbReference>
<dbReference type="SMART" id="SM00406">
    <property type="entry name" value="IGv"/>
    <property type="match status" value="1"/>
</dbReference>
<proteinExistence type="predicted"/>
<dbReference type="InterPro" id="IPR007110">
    <property type="entry name" value="Ig-like_dom"/>
</dbReference>
<dbReference type="InterPro" id="IPR013106">
    <property type="entry name" value="Ig_V-set"/>
</dbReference>
<keyword evidence="2" id="KW-1064">Adaptive immunity</keyword>
<evidence type="ECO:0000256" key="6">
    <source>
        <dbReference type="SAM" id="SignalP"/>
    </source>
</evidence>
<name>A0ABN9Z6Q0_PIPNA</name>
<keyword evidence="3" id="KW-0675">Receptor</keyword>
<dbReference type="InterPro" id="IPR013783">
    <property type="entry name" value="Ig-like_fold"/>
</dbReference>
<protein>
    <recommendedName>
        <fullName evidence="7">Ig-like domain-containing protein</fullName>
    </recommendedName>
</protein>
<evidence type="ECO:0000259" key="7">
    <source>
        <dbReference type="PROSITE" id="PS50835"/>
    </source>
</evidence>
<feature type="domain" description="Ig-like" evidence="7">
    <location>
        <begin position="21"/>
        <end position="127"/>
    </location>
</feature>
<evidence type="ECO:0000313" key="8">
    <source>
        <dbReference type="EMBL" id="CAK6432475.1"/>
    </source>
</evidence>
<keyword evidence="5" id="KW-1279">T cell receptor</keyword>
<reference evidence="8" key="1">
    <citation type="submission" date="2023-12" db="EMBL/GenBank/DDBJ databases">
        <authorList>
            <person name="Brown T."/>
        </authorList>
    </citation>
    <scope>NUCLEOTIDE SEQUENCE</scope>
</reference>
<feature type="signal peptide" evidence="6">
    <location>
        <begin position="1"/>
        <end position="20"/>
    </location>
</feature>
<dbReference type="Pfam" id="PF07686">
    <property type="entry name" value="V-set"/>
    <property type="match status" value="1"/>
</dbReference>
<dbReference type="PANTHER" id="PTHR19367">
    <property type="entry name" value="T-CELL RECEPTOR ALPHA CHAIN V REGION"/>
    <property type="match status" value="1"/>
</dbReference>
<accession>A0ABN9Z6Q0</accession>
<keyword evidence="4" id="KW-0393">Immunoglobulin domain</keyword>
<evidence type="ECO:0000256" key="4">
    <source>
        <dbReference type="ARBA" id="ARBA00023319"/>
    </source>
</evidence>
<dbReference type="Proteomes" id="UP001314169">
    <property type="component" value="Chromosome 1"/>
</dbReference>
<dbReference type="InterPro" id="IPR051287">
    <property type="entry name" value="TCR_variable_region"/>
</dbReference>
<dbReference type="SUPFAM" id="SSF48726">
    <property type="entry name" value="Immunoglobulin"/>
    <property type="match status" value="1"/>
</dbReference>
<feature type="chain" id="PRO_5045941184" description="Ig-like domain-containing protein" evidence="6">
    <location>
        <begin position="21"/>
        <end position="132"/>
    </location>
</feature>
<gene>
    <name evidence="8" type="ORF">MPIPNATIZW_LOCUS781</name>
</gene>
<evidence type="ECO:0000256" key="1">
    <source>
        <dbReference type="ARBA" id="ARBA00022729"/>
    </source>
</evidence>
<sequence>MNSSLGLMTVVLLVFGQSRGDSVTQMEGQVTLLEGSPLTVNCTYSATGYPTLFWYVQYPGEGPQLLLKASRDNENGSNKGFVATYQKQANAFHLKKASVRHSDSAMYYCVLSDTVADTAGGAEHKLGNLDLL</sequence>
<keyword evidence="5" id="KW-0391">Immunity</keyword>
<dbReference type="Gene3D" id="2.60.40.10">
    <property type="entry name" value="Immunoglobulins"/>
    <property type="match status" value="1"/>
</dbReference>
<evidence type="ECO:0000256" key="2">
    <source>
        <dbReference type="ARBA" id="ARBA00023130"/>
    </source>
</evidence>
<keyword evidence="1 6" id="KW-0732">Signal</keyword>
<dbReference type="EMBL" id="OY882858">
    <property type="protein sequence ID" value="CAK6432475.1"/>
    <property type="molecule type" value="Genomic_DNA"/>
</dbReference>
<keyword evidence="9" id="KW-1185">Reference proteome</keyword>
<dbReference type="InterPro" id="IPR003599">
    <property type="entry name" value="Ig_sub"/>
</dbReference>
<dbReference type="PANTHER" id="PTHR19367:SF43">
    <property type="entry name" value="T CELL RECEPTOR ALPHA VARIABLE 6-4-RELATED"/>
    <property type="match status" value="1"/>
</dbReference>
<dbReference type="SMART" id="SM00409">
    <property type="entry name" value="IG"/>
    <property type="match status" value="1"/>
</dbReference>
<evidence type="ECO:0000256" key="3">
    <source>
        <dbReference type="ARBA" id="ARBA00023170"/>
    </source>
</evidence>
<dbReference type="InterPro" id="IPR036179">
    <property type="entry name" value="Ig-like_dom_sf"/>
</dbReference>